<evidence type="ECO:0000313" key="3">
    <source>
        <dbReference type="EMBL" id="QMS97763.1"/>
    </source>
</evidence>
<feature type="transmembrane region" description="Helical" evidence="1">
    <location>
        <begin position="6"/>
        <end position="29"/>
    </location>
</feature>
<keyword evidence="5" id="KW-1185">Reference proteome</keyword>
<evidence type="ECO:0000313" key="4">
    <source>
        <dbReference type="Proteomes" id="UP000515349"/>
    </source>
</evidence>
<dbReference type="Proteomes" id="UP000539710">
    <property type="component" value="Unassembled WGS sequence"/>
</dbReference>
<sequence>MLKKFTWGHGVALALGLFIIFILSMIFYFTSTWKNSELITDDYYEAELAYQDVIDAKSLANGLPEKPQYSQDKMGIRITFPQEYNNINTQFSIDLHRAEDQKLDVIKEMELDGRNSLFIPAAVLAKGNYVLRVHWTRAEKNYQLDYDLVW</sequence>
<keyword evidence="1" id="KW-0472">Membrane</keyword>
<dbReference type="InterPro" id="IPR008620">
    <property type="entry name" value="FixH"/>
</dbReference>
<reference evidence="2" key="3">
    <citation type="submission" date="2020-07" db="EMBL/GenBank/DDBJ databases">
        <authorList>
            <person name="Yang C."/>
        </authorList>
    </citation>
    <scope>NUCLEOTIDE SEQUENCE</scope>
    <source>
        <strain evidence="2">Cx-624</strain>
    </source>
</reference>
<evidence type="ECO:0000313" key="2">
    <source>
        <dbReference type="EMBL" id="MBA5246894.1"/>
    </source>
</evidence>
<dbReference type="EMBL" id="JACEUX010000002">
    <property type="protein sequence ID" value="MBA5246894.1"/>
    <property type="molecule type" value="Genomic_DNA"/>
</dbReference>
<dbReference type="AlphaFoldDB" id="A0A7D7QEM7"/>
<keyword evidence="1" id="KW-0812">Transmembrane</keyword>
<protein>
    <submittedName>
        <fullName evidence="3">FixH family protein</fullName>
    </submittedName>
</protein>
<evidence type="ECO:0000256" key="1">
    <source>
        <dbReference type="SAM" id="Phobius"/>
    </source>
</evidence>
<name>A0A7D7QEM7_9FLAO</name>
<reference evidence="3 4" key="1">
    <citation type="submission" date="2020-07" db="EMBL/GenBank/DDBJ databases">
        <title>Chryseobacterium sp.cx-624.</title>
        <authorList>
            <person name="Yang C."/>
        </authorList>
    </citation>
    <scope>NUCLEOTIDE SEQUENCE [LARGE SCALE GENOMIC DNA]</scope>
    <source>
        <strain evidence="4">cx-624</strain>
        <strain evidence="3">Cx-624</strain>
    </source>
</reference>
<gene>
    <name evidence="3" type="ORF">H1R16_08525</name>
    <name evidence="2" type="ORF">H2507_06915</name>
</gene>
<dbReference type="EMBL" id="CP059472">
    <property type="protein sequence ID" value="QMS97763.1"/>
    <property type="molecule type" value="Genomic_DNA"/>
</dbReference>
<dbReference type="KEGG" id="cbau:H1R16_08525"/>
<reference evidence="5" key="2">
    <citation type="submission" date="2020-07" db="EMBL/GenBank/DDBJ databases">
        <title>Flavobacterium sp. xlx-214.</title>
        <authorList>
            <person name="Yang C."/>
        </authorList>
    </citation>
    <scope>NUCLEOTIDE SEQUENCE [LARGE SCALE GENOMIC DNA]</scope>
    <source>
        <strain evidence="5">CX-624</strain>
    </source>
</reference>
<proteinExistence type="predicted"/>
<dbReference type="RefSeq" id="WP_181887001.1">
    <property type="nucleotide sequence ID" value="NZ_CP059472.1"/>
</dbReference>
<dbReference type="Pfam" id="PF05751">
    <property type="entry name" value="FixH"/>
    <property type="match status" value="1"/>
</dbReference>
<keyword evidence="1" id="KW-1133">Transmembrane helix</keyword>
<accession>A0A7D7QEM7</accession>
<evidence type="ECO:0000313" key="5">
    <source>
        <dbReference type="Proteomes" id="UP000539710"/>
    </source>
</evidence>
<dbReference type="Proteomes" id="UP000515349">
    <property type="component" value="Chromosome"/>
</dbReference>
<organism evidence="3 4">
    <name type="scientific">Marnyiella aurantia</name>
    <dbReference type="NCBI Taxonomy" id="2758037"/>
    <lineage>
        <taxon>Bacteria</taxon>
        <taxon>Pseudomonadati</taxon>
        <taxon>Bacteroidota</taxon>
        <taxon>Flavobacteriia</taxon>
        <taxon>Flavobacteriales</taxon>
        <taxon>Weeksellaceae</taxon>
        <taxon>Marnyiella</taxon>
    </lineage>
</organism>